<evidence type="ECO:0000256" key="2">
    <source>
        <dbReference type="SAM" id="Phobius"/>
    </source>
</evidence>
<accession>A0A1T3NRZ1</accession>
<protein>
    <submittedName>
        <fullName evidence="3">Uncharacterized protein</fullName>
    </submittedName>
</protein>
<gene>
    <name evidence="3" type="ORF">B4N89_00145</name>
</gene>
<keyword evidence="4" id="KW-1185">Reference proteome</keyword>
<keyword evidence="2" id="KW-1133">Transmembrane helix</keyword>
<organism evidence="3 4">
    <name type="scientific">Embleya scabrispora</name>
    <dbReference type="NCBI Taxonomy" id="159449"/>
    <lineage>
        <taxon>Bacteria</taxon>
        <taxon>Bacillati</taxon>
        <taxon>Actinomycetota</taxon>
        <taxon>Actinomycetes</taxon>
        <taxon>Kitasatosporales</taxon>
        <taxon>Streptomycetaceae</taxon>
        <taxon>Embleya</taxon>
    </lineage>
</organism>
<dbReference type="EMBL" id="MWQN01000001">
    <property type="protein sequence ID" value="OPC79566.1"/>
    <property type="molecule type" value="Genomic_DNA"/>
</dbReference>
<evidence type="ECO:0000256" key="1">
    <source>
        <dbReference type="SAM" id="MobiDB-lite"/>
    </source>
</evidence>
<evidence type="ECO:0000313" key="3">
    <source>
        <dbReference type="EMBL" id="OPC79566.1"/>
    </source>
</evidence>
<keyword evidence="2" id="KW-0812">Transmembrane</keyword>
<proteinExistence type="predicted"/>
<dbReference type="AlphaFoldDB" id="A0A1T3NRZ1"/>
<feature type="compositionally biased region" description="Pro residues" evidence="1">
    <location>
        <begin position="14"/>
        <end position="32"/>
    </location>
</feature>
<evidence type="ECO:0000313" key="4">
    <source>
        <dbReference type="Proteomes" id="UP000190037"/>
    </source>
</evidence>
<feature type="region of interest" description="Disordered" evidence="1">
    <location>
        <begin position="1"/>
        <end position="38"/>
    </location>
</feature>
<reference evidence="3 4" key="1">
    <citation type="submission" date="2017-03" db="EMBL/GenBank/DDBJ databases">
        <title>Draft genome sequence of Streptomyces scabrisporus NF3, endophyte isolated from Amphipterygium adstringens.</title>
        <authorList>
            <person name="Vazquez M."/>
            <person name="Ceapa C.D."/>
            <person name="Rodriguez Luna D."/>
            <person name="Sanchez Esquivel S."/>
        </authorList>
    </citation>
    <scope>NUCLEOTIDE SEQUENCE [LARGE SCALE GENOMIC DNA]</scope>
    <source>
        <strain evidence="3 4">NF3</strain>
    </source>
</reference>
<keyword evidence="2" id="KW-0472">Membrane</keyword>
<sequence>MNSFIGHTAKSTPSTPPPDPSTPPAPFAPPAPVRVALDEPDNTVSPIVLIGVSAVILAGSVWGALRLRRGRPR</sequence>
<dbReference type="Proteomes" id="UP000190037">
    <property type="component" value="Unassembled WGS sequence"/>
</dbReference>
<comment type="caution">
    <text evidence="3">The sequence shown here is derived from an EMBL/GenBank/DDBJ whole genome shotgun (WGS) entry which is preliminary data.</text>
</comment>
<feature type="transmembrane region" description="Helical" evidence="2">
    <location>
        <begin position="44"/>
        <end position="65"/>
    </location>
</feature>
<name>A0A1T3NRZ1_9ACTN</name>